<evidence type="ECO:0000313" key="4">
    <source>
        <dbReference type="EMBL" id="KAH7034500.1"/>
    </source>
</evidence>
<keyword evidence="1 3" id="KW-0853">WD repeat</keyword>
<comment type="caution">
    <text evidence="4">The sequence shown here is derived from an EMBL/GenBank/DDBJ whole genome shotgun (WGS) entry which is preliminary data.</text>
</comment>
<organism evidence="4 5">
    <name type="scientific">Microdochium trichocladiopsis</name>
    <dbReference type="NCBI Taxonomy" id="1682393"/>
    <lineage>
        <taxon>Eukaryota</taxon>
        <taxon>Fungi</taxon>
        <taxon>Dikarya</taxon>
        <taxon>Ascomycota</taxon>
        <taxon>Pezizomycotina</taxon>
        <taxon>Sordariomycetes</taxon>
        <taxon>Xylariomycetidae</taxon>
        <taxon>Xylariales</taxon>
        <taxon>Microdochiaceae</taxon>
        <taxon>Microdochium</taxon>
    </lineage>
</organism>
<dbReference type="PROSITE" id="PS50082">
    <property type="entry name" value="WD_REPEATS_2"/>
    <property type="match status" value="2"/>
</dbReference>
<gene>
    <name evidence="4" type="ORF">B0I36DRAFT_238156</name>
</gene>
<dbReference type="RefSeq" id="XP_046014593.1">
    <property type="nucleotide sequence ID" value="XM_046149586.1"/>
</dbReference>
<evidence type="ECO:0000256" key="2">
    <source>
        <dbReference type="ARBA" id="ARBA00022737"/>
    </source>
</evidence>
<dbReference type="GeneID" id="70179132"/>
<dbReference type="Pfam" id="PF00400">
    <property type="entry name" value="WD40"/>
    <property type="match status" value="2"/>
</dbReference>
<dbReference type="Gene3D" id="2.130.10.10">
    <property type="entry name" value="YVTN repeat-like/Quinoprotein amine dehydrogenase"/>
    <property type="match status" value="1"/>
</dbReference>
<proteinExistence type="predicted"/>
<evidence type="ECO:0000256" key="3">
    <source>
        <dbReference type="PROSITE-ProRule" id="PRU00221"/>
    </source>
</evidence>
<dbReference type="PROSITE" id="PS50294">
    <property type="entry name" value="WD_REPEATS_REGION"/>
    <property type="match status" value="2"/>
</dbReference>
<name>A0A9P9BS88_9PEZI</name>
<sequence length="175" mass="18465">MFSHDSKTVASASGDKTVRIWDAESGECMCVLKGHSDVVNSVVFSHNSKVAASASDDKTVRIWDTESGNYVQVIQMGSFPSVLGFTANDGSIITNTGVIAITRKSCTDAITPSSSAASRLGLRDFSWVIVGDEDWLWLPAECRGGESAVTGTAVVIGCQSGRMVILRISVAGSLE</sequence>
<dbReference type="Proteomes" id="UP000756346">
    <property type="component" value="Unassembled WGS sequence"/>
</dbReference>
<feature type="repeat" description="WD" evidence="3">
    <location>
        <begin position="32"/>
        <end position="73"/>
    </location>
</feature>
<dbReference type="EMBL" id="JAGTJQ010000003">
    <property type="protein sequence ID" value="KAH7034500.1"/>
    <property type="molecule type" value="Genomic_DNA"/>
</dbReference>
<dbReference type="AlphaFoldDB" id="A0A9P9BS88"/>
<feature type="repeat" description="WD" evidence="3">
    <location>
        <begin position="1"/>
        <end position="31"/>
    </location>
</feature>
<dbReference type="OrthoDB" id="4768852at2759"/>
<keyword evidence="2" id="KW-0677">Repeat</keyword>
<dbReference type="SMART" id="SM00320">
    <property type="entry name" value="WD40"/>
    <property type="match status" value="1"/>
</dbReference>
<dbReference type="PANTHER" id="PTHR19879">
    <property type="entry name" value="TRANSCRIPTION INITIATION FACTOR TFIID"/>
    <property type="match status" value="1"/>
</dbReference>
<dbReference type="SUPFAM" id="SSF50978">
    <property type="entry name" value="WD40 repeat-like"/>
    <property type="match status" value="1"/>
</dbReference>
<protein>
    <submittedName>
        <fullName evidence="4">WD40-repeat-containing domain protein</fullName>
    </submittedName>
</protein>
<dbReference type="PROSITE" id="PS00678">
    <property type="entry name" value="WD_REPEATS_1"/>
    <property type="match status" value="2"/>
</dbReference>
<keyword evidence="5" id="KW-1185">Reference proteome</keyword>
<dbReference type="InterPro" id="IPR019775">
    <property type="entry name" value="WD40_repeat_CS"/>
</dbReference>
<dbReference type="PANTHER" id="PTHR19879:SF9">
    <property type="entry name" value="TRANSCRIPTION INITIATION FACTOR TFIID SUBUNIT 5"/>
    <property type="match status" value="1"/>
</dbReference>
<dbReference type="InterPro" id="IPR036322">
    <property type="entry name" value="WD40_repeat_dom_sf"/>
</dbReference>
<evidence type="ECO:0000256" key="1">
    <source>
        <dbReference type="ARBA" id="ARBA00022574"/>
    </source>
</evidence>
<accession>A0A9P9BS88</accession>
<dbReference type="InterPro" id="IPR015943">
    <property type="entry name" value="WD40/YVTN_repeat-like_dom_sf"/>
</dbReference>
<reference evidence="4" key="1">
    <citation type="journal article" date="2021" name="Nat. Commun.">
        <title>Genetic determinants of endophytism in the Arabidopsis root mycobiome.</title>
        <authorList>
            <person name="Mesny F."/>
            <person name="Miyauchi S."/>
            <person name="Thiergart T."/>
            <person name="Pickel B."/>
            <person name="Atanasova L."/>
            <person name="Karlsson M."/>
            <person name="Huettel B."/>
            <person name="Barry K.W."/>
            <person name="Haridas S."/>
            <person name="Chen C."/>
            <person name="Bauer D."/>
            <person name="Andreopoulos W."/>
            <person name="Pangilinan J."/>
            <person name="LaButti K."/>
            <person name="Riley R."/>
            <person name="Lipzen A."/>
            <person name="Clum A."/>
            <person name="Drula E."/>
            <person name="Henrissat B."/>
            <person name="Kohler A."/>
            <person name="Grigoriev I.V."/>
            <person name="Martin F.M."/>
            <person name="Hacquard S."/>
        </authorList>
    </citation>
    <scope>NUCLEOTIDE SEQUENCE</scope>
    <source>
        <strain evidence="4">MPI-CAGE-CH-0230</strain>
    </source>
</reference>
<evidence type="ECO:0000313" key="5">
    <source>
        <dbReference type="Proteomes" id="UP000756346"/>
    </source>
</evidence>
<dbReference type="InterPro" id="IPR001680">
    <property type="entry name" value="WD40_rpt"/>
</dbReference>